<dbReference type="Pfam" id="PF02815">
    <property type="entry name" value="MIR"/>
    <property type="match status" value="1"/>
</dbReference>
<evidence type="ECO:0000256" key="7">
    <source>
        <dbReference type="ARBA" id="ARBA00022692"/>
    </source>
</evidence>
<feature type="transmembrane region" description="Helical" evidence="14">
    <location>
        <begin position="185"/>
        <end position="203"/>
    </location>
</feature>
<evidence type="ECO:0000256" key="10">
    <source>
        <dbReference type="ARBA" id="ARBA00022989"/>
    </source>
</evidence>
<keyword evidence="8" id="KW-0677">Repeat</keyword>
<dbReference type="EC" id="2.4.1.109" evidence="4 14"/>
<dbReference type="SMART" id="SM00472">
    <property type="entry name" value="MIR"/>
    <property type="match status" value="3"/>
</dbReference>
<feature type="domain" description="MIR" evidence="16">
    <location>
        <begin position="475"/>
        <end position="535"/>
    </location>
</feature>
<dbReference type="FunFam" id="2.80.10.50:FF:000012">
    <property type="entry name" value="Protein O-mannosyl-transferase 1"/>
    <property type="match status" value="1"/>
</dbReference>
<feature type="transmembrane region" description="Helical" evidence="14">
    <location>
        <begin position="209"/>
        <end position="226"/>
    </location>
</feature>
<feature type="transmembrane region" description="Helical" evidence="14">
    <location>
        <begin position="68"/>
        <end position="84"/>
    </location>
</feature>
<dbReference type="CDD" id="cd23284">
    <property type="entry name" value="beta-trefoil_MIR_PMT2-like"/>
    <property type="match status" value="1"/>
</dbReference>
<dbReference type="SUPFAM" id="SSF82109">
    <property type="entry name" value="MIR domain"/>
    <property type="match status" value="1"/>
</dbReference>
<keyword evidence="11 14" id="KW-0472">Membrane</keyword>
<feature type="region of interest" description="Disordered" evidence="15">
    <location>
        <begin position="1"/>
        <end position="21"/>
    </location>
</feature>
<dbReference type="Pfam" id="PF16192">
    <property type="entry name" value="PMT_4TMC"/>
    <property type="match status" value="1"/>
</dbReference>
<feature type="transmembrane region" description="Helical" evidence="14">
    <location>
        <begin position="667"/>
        <end position="688"/>
    </location>
</feature>
<evidence type="ECO:0000256" key="13">
    <source>
        <dbReference type="ARBA" id="ARBA00045102"/>
    </source>
</evidence>
<comment type="subcellular location">
    <subcellularLocation>
        <location evidence="1 14">Endoplasmic reticulum membrane</location>
        <topology evidence="1 14">Multi-pass membrane protein</topology>
    </subcellularLocation>
</comment>
<keyword evidence="9 14" id="KW-0256">Endoplasmic reticulum</keyword>
<evidence type="ECO:0000256" key="4">
    <source>
        <dbReference type="ARBA" id="ARBA00012839"/>
    </source>
</evidence>
<dbReference type="InterPro" id="IPR036300">
    <property type="entry name" value="MIR_dom_sf"/>
</dbReference>
<evidence type="ECO:0000256" key="15">
    <source>
        <dbReference type="SAM" id="MobiDB-lite"/>
    </source>
</evidence>
<dbReference type="PANTHER" id="PTHR10050:SF46">
    <property type="entry name" value="PROTEIN O-MANNOSYL-TRANSFERASE 2"/>
    <property type="match status" value="1"/>
</dbReference>
<evidence type="ECO:0000256" key="2">
    <source>
        <dbReference type="ARBA" id="ARBA00004922"/>
    </source>
</evidence>
<evidence type="ECO:0000256" key="14">
    <source>
        <dbReference type="RuleBase" id="RU367007"/>
    </source>
</evidence>
<feature type="domain" description="MIR" evidence="16">
    <location>
        <begin position="413"/>
        <end position="469"/>
    </location>
</feature>
<comment type="catalytic activity">
    <reaction evidence="13 14">
        <text>a di-trans,poly-cis-dolichyl beta-D-mannosyl phosphate + L-seryl-[protein] = 3-O-(alpha-D-mannosyl)-L-seryl-[protein] + a di-trans,poly-cis-dolichyl phosphate + H(+)</text>
        <dbReference type="Rhea" id="RHEA:17377"/>
        <dbReference type="Rhea" id="RHEA-COMP:9863"/>
        <dbReference type="Rhea" id="RHEA-COMP:13546"/>
        <dbReference type="Rhea" id="RHEA-COMP:19498"/>
        <dbReference type="Rhea" id="RHEA-COMP:19501"/>
        <dbReference type="ChEBI" id="CHEBI:15378"/>
        <dbReference type="ChEBI" id="CHEBI:29999"/>
        <dbReference type="ChEBI" id="CHEBI:57683"/>
        <dbReference type="ChEBI" id="CHEBI:58211"/>
        <dbReference type="ChEBI" id="CHEBI:137321"/>
        <dbReference type="EC" id="2.4.1.109"/>
    </reaction>
</comment>
<dbReference type="InterPro" id="IPR016093">
    <property type="entry name" value="MIR_motif"/>
</dbReference>
<evidence type="ECO:0000256" key="8">
    <source>
        <dbReference type="ARBA" id="ARBA00022737"/>
    </source>
</evidence>
<dbReference type="Proteomes" id="UP001378960">
    <property type="component" value="Unassembled WGS sequence"/>
</dbReference>
<evidence type="ECO:0000256" key="5">
    <source>
        <dbReference type="ARBA" id="ARBA00022676"/>
    </source>
</evidence>
<dbReference type="Gene3D" id="2.80.10.50">
    <property type="match status" value="1"/>
</dbReference>
<evidence type="ECO:0000256" key="1">
    <source>
        <dbReference type="ARBA" id="ARBA00004477"/>
    </source>
</evidence>
<comment type="pathway">
    <text evidence="2 14">Protein modification; protein glycosylation.</text>
</comment>
<feature type="transmembrane region" description="Helical" evidence="14">
    <location>
        <begin position="156"/>
        <end position="173"/>
    </location>
</feature>
<proteinExistence type="inferred from homology"/>
<dbReference type="PROSITE" id="PS50919">
    <property type="entry name" value="MIR"/>
    <property type="match status" value="3"/>
</dbReference>
<evidence type="ECO:0000259" key="16">
    <source>
        <dbReference type="PROSITE" id="PS50919"/>
    </source>
</evidence>
<feature type="transmembrane region" description="Helical" evidence="14">
    <location>
        <begin position="261"/>
        <end position="278"/>
    </location>
</feature>
<keyword evidence="10 14" id="KW-1133">Transmembrane helix</keyword>
<feature type="domain" description="MIR" evidence="16">
    <location>
        <begin position="348"/>
        <end position="402"/>
    </location>
</feature>
<evidence type="ECO:0000256" key="9">
    <source>
        <dbReference type="ARBA" id="ARBA00022824"/>
    </source>
</evidence>
<comment type="catalytic activity">
    <reaction evidence="12 14">
        <text>a di-trans,poly-cis-dolichyl beta-D-mannosyl phosphate + L-threonyl-[protein] = 3-O-(alpha-D-mannosyl)-L-threonyl-[protein] + a di-trans,poly-cis-dolichyl phosphate + H(+)</text>
        <dbReference type="Rhea" id="RHEA:53396"/>
        <dbReference type="Rhea" id="RHEA-COMP:11060"/>
        <dbReference type="Rhea" id="RHEA-COMP:13547"/>
        <dbReference type="Rhea" id="RHEA-COMP:19498"/>
        <dbReference type="Rhea" id="RHEA-COMP:19501"/>
        <dbReference type="ChEBI" id="CHEBI:15378"/>
        <dbReference type="ChEBI" id="CHEBI:30013"/>
        <dbReference type="ChEBI" id="CHEBI:57683"/>
        <dbReference type="ChEBI" id="CHEBI:58211"/>
        <dbReference type="ChEBI" id="CHEBI:137323"/>
        <dbReference type="EC" id="2.4.1.109"/>
    </reaction>
</comment>
<dbReference type="GO" id="GO:0005789">
    <property type="term" value="C:endoplasmic reticulum membrane"/>
    <property type="evidence" value="ECO:0007669"/>
    <property type="project" value="UniProtKB-SubCell"/>
</dbReference>
<reference evidence="17 18" key="1">
    <citation type="journal article" date="2023" name="Elife">
        <title>Identification of key yeast species and microbe-microbe interactions impacting larval growth of Drosophila in the wild.</title>
        <authorList>
            <person name="Mure A."/>
            <person name="Sugiura Y."/>
            <person name="Maeda R."/>
            <person name="Honda K."/>
            <person name="Sakurai N."/>
            <person name="Takahashi Y."/>
            <person name="Watada M."/>
            <person name="Katoh T."/>
            <person name="Gotoh A."/>
            <person name="Gotoh Y."/>
            <person name="Taniguchi I."/>
            <person name="Nakamura K."/>
            <person name="Hayashi T."/>
            <person name="Katayama T."/>
            <person name="Uemura T."/>
            <person name="Hattori Y."/>
        </authorList>
    </citation>
    <scope>NUCLEOTIDE SEQUENCE [LARGE SCALE GENOMIC DNA]</scope>
    <source>
        <strain evidence="17 18">PK-24</strain>
    </source>
</reference>
<dbReference type="InterPro" id="IPR003342">
    <property type="entry name" value="ArnT-like_N"/>
</dbReference>
<keyword evidence="5 14" id="KW-0328">Glycosyltransferase</keyword>
<feature type="transmembrane region" description="Helical" evidence="14">
    <location>
        <begin position="727"/>
        <end position="751"/>
    </location>
</feature>
<comment type="function">
    <text evidence="14">Transfers mannose from Dol-P-mannose to Ser or Thr residues on proteins.</text>
</comment>
<dbReference type="InterPro" id="IPR027005">
    <property type="entry name" value="PMT-like"/>
</dbReference>
<feature type="transmembrane region" description="Helical" evidence="14">
    <location>
        <begin position="615"/>
        <end position="636"/>
    </location>
</feature>
<gene>
    <name evidence="17" type="ORF">DAPK24_006360</name>
</gene>
<keyword evidence="7 14" id="KW-0812">Transmembrane</keyword>
<feature type="transmembrane region" description="Helical" evidence="14">
    <location>
        <begin position="694"/>
        <end position="715"/>
    </location>
</feature>
<keyword evidence="18" id="KW-1185">Reference proteome</keyword>
<name>A0AAV5QYN0_PICKL</name>
<evidence type="ECO:0000256" key="3">
    <source>
        <dbReference type="ARBA" id="ARBA00007222"/>
    </source>
</evidence>
<keyword evidence="6 14" id="KW-0808">Transferase</keyword>
<dbReference type="Pfam" id="PF02366">
    <property type="entry name" value="PMT"/>
    <property type="match status" value="1"/>
</dbReference>
<dbReference type="InterPro" id="IPR032421">
    <property type="entry name" value="PMT_4TMC"/>
</dbReference>
<organism evidence="17 18">
    <name type="scientific">Pichia kluyveri</name>
    <name type="common">Yeast</name>
    <dbReference type="NCBI Taxonomy" id="36015"/>
    <lineage>
        <taxon>Eukaryota</taxon>
        <taxon>Fungi</taxon>
        <taxon>Dikarya</taxon>
        <taxon>Ascomycota</taxon>
        <taxon>Saccharomycotina</taxon>
        <taxon>Pichiomycetes</taxon>
        <taxon>Pichiales</taxon>
        <taxon>Pichiaceae</taxon>
        <taxon>Pichia</taxon>
    </lineage>
</organism>
<comment type="similarity">
    <text evidence="3 14">Belongs to the glycosyltransferase 39 family.</text>
</comment>
<feature type="transmembrane region" description="Helical" evidence="14">
    <location>
        <begin position="290"/>
        <end position="311"/>
    </location>
</feature>
<dbReference type="AlphaFoldDB" id="A0AAV5QYN0"/>
<protein>
    <recommendedName>
        <fullName evidence="4 14">Dolichyl-phosphate-mannose--protein mannosyltransferase</fullName>
        <ecNumber evidence="4 14">2.4.1.109</ecNumber>
    </recommendedName>
</protein>
<evidence type="ECO:0000256" key="12">
    <source>
        <dbReference type="ARBA" id="ARBA00045085"/>
    </source>
</evidence>
<evidence type="ECO:0000313" key="17">
    <source>
        <dbReference type="EMBL" id="GMM44061.1"/>
    </source>
</evidence>
<accession>A0AAV5QYN0</accession>
<evidence type="ECO:0000256" key="11">
    <source>
        <dbReference type="ARBA" id="ARBA00023136"/>
    </source>
</evidence>
<dbReference type="PANTHER" id="PTHR10050">
    <property type="entry name" value="DOLICHYL-PHOSPHATE-MANNOSE--PROTEIN MANNOSYLTRANSFERASE"/>
    <property type="match status" value="1"/>
</dbReference>
<evidence type="ECO:0000256" key="6">
    <source>
        <dbReference type="ARBA" id="ARBA00022679"/>
    </source>
</evidence>
<dbReference type="GO" id="GO:0004169">
    <property type="term" value="F:dolichyl-phosphate-mannose-protein mannosyltransferase activity"/>
    <property type="evidence" value="ECO:0007669"/>
    <property type="project" value="UniProtKB-UniRule"/>
</dbReference>
<evidence type="ECO:0000313" key="18">
    <source>
        <dbReference type="Proteomes" id="UP001378960"/>
    </source>
</evidence>
<sequence>MSRSKKGAISLDSDSDNDTSINITESQMKERLINLAKKDSKPAKFDDIIPSSNSTTDSTPFLLNLENYLAPILFTILSFFVRMYKIGINKNVVWDEAHFGKFGSYYLRHSFYHDVHPPLGKMLVGFSGYLAGYNGSWDFPSGQEYPEYIDFVKMRLFNATFGALMVPIAYFTMKQIGYNRKVTWLFTLMVCLETTYTTLARFILLDSMLLFFTCTTVLCFYTFHNINRDPKNAFSRKWFKWLLLTGISIGCVDSVKMVGLFVTSLVGIYTIVDLWYLFGQLNKTISIKIYICHWIARIFTLCFIPLTVFAICFKIHFDLLSGSGTGDATMSSLFQANLHNSTLTSGPRDVMTIDSTITLKSQSLSGGLLHSHVQTYPEGSNQQQVTTYSHKDANNDWIFELVRDDPRNEFRESHYVVDGMKVRIVHKMTGRNLHTHEVPAPVTKGVWEISGYGDAVVGDDKDNWIVEIVDHYGKEDSLKLHPLTSSVRFKNEILGCYLGVTDNQLPQWGFRQGEVVCWPNPFKRDKRTWWNIEDHINPNLPNPPEDFKLPKTSFFKDFIQLNIAMMATNNALVPDVEKQDDLASNWWQWPSLNVGIRLCGWGDENYKYFLIGSPATTWTSTLSIFIFFGIIFSYLIRWQRQFDDFQLKGKDSIDDVLSNNQSNLYKLIYGGIYPFLGWFLHFLPFVVMGRVKYVHHYMPALYFAMLVMCYVVDFIDIRVNSSKFTFIWYLSLYALVIGFFIFLSPISFGMYGPSEDWKYLNLLKSWRIHDN</sequence>
<dbReference type="EMBL" id="BTGB01000001">
    <property type="protein sequence ID" value="GMM44061.1"/>
    <property type="molecule type" value="Genomic_DNA"/>
</dbReference>
<comment type="caution">
    <text evidence="17">The sequence shown here is derived from an EMBL/GenBank/DDBJ whole genome shotgun (WGS) entry which is preliminary data.</text>
</comment>